<organism evidence="4">
    <name type="scientific">Anisakis simplex</name>
    <name type="common">Herring worm</name>
    <dbReference type="NCBI Taxonomy" id="6269"/>
    <lineage>
        <taxon>Eukaryota</taxon>
        <taxon>Metazoa</taxon>
        <taxon>Ecdysozoa</taxon>
        <taxon>Nematoda</taxon>
        <taxon>Chromadorea</taxon>
        <taxon>Rhabditida</taxon>
        <taxon>Spirurina</taxon>
        <taxon>Ascaridomorpha</taxon>
        <taxon>Ascaridoidea</taxon>
        <taxon>Anisakidae</taxon>
        <taxon>Anisakis</taxon>
        <taxon>Anisakis simplex complex</taxon>
    </lineage>
</organism>
<feature type="compositionally biased region" description="Polar residues" evidence="1">
    <location>
        <begin position="97"/>
        <end position="107"/>
    </location>
</feature>
<reference evidence="2 3" key="2">
    <citation type="submission" date="2018-11" db="EMBL/GenBank/DDBJ databases">
        <authorList>
            <consortium name="Pathogen Informatics"/>
        </authorList>
    </citation>
    <scope>NUCLEOTIDE SEQUENCE [LARGE SCALE GENOMIC DNA]</scope>
</reference>
<evidence type="ECO:0000313" key="4">
    <source>
        <dbReference type="WBParaSite" id="ASIM_0000698101-mRNA-1"/>
    </source>
</evidence>
<dbReference type="WBParaSite" id="ASIM_0000698101-mRNA-1">
    <property type="protein sequence ID" value="ASIM_0000698101-mRNA-1"/>
    <property type="gene ID" value="ASIM_0000698101"/>
</dbReference>
<accession>A0A0M3JH70</accession>
<feature type="region of interest" description="Disordered" evidence="1">
    <location>
        <begin position="63"/>
        <end position="115"/>
    </location>
</feature>
<dbReference type="Proteomes" id="UP000267096">
    <property type="component" value="Unassembled WGS sequence"/>
</dbReference>
<protein>
    <submittedName>
        <fullName evidence="4">Ovule protein</fullName>
    </submittedName>
</protein>
<keyword evidence="3" id="KW-1185">Reference proteome</keyword>
<proteinExistence type="predicted"/>
<sequence>MEIFQAFYLSSIYACNENGIEGEKERVKKELGMNEKEFDENIVLSKEILSILDAYSPSTCPKVAENHVPPAADVQSSQKTHNKNFAADNPEQEDKQPSATIQKSSLMNPGLPVEV</sequence>
<evidence type="ECO:0000256" key="1">
    <source>
        <dbReference type="SAM" id="MobiDB-lite"/>
    </source>
</evidence>
<evidence type="ECO:0000313" key="3">
    <source>
        <dbReference type="Proteomes" id="UP000267096"/>
    </source>
</evidence>
<evidence type="ECO:0000313" key="2">
    <source>
        <dbReference type="EMBL" id="VDK27735.1"/>
    </source>
</evidence>
<dbReference type="AlphaFoldDB" id="A0A0M3JH70"/>
<dbReference type="EMBL" id="UYRR01015165">
    <property type="protein sequence ID" value="VDK27735.1"/>
    <property type="molecule type" value="Genomic_DNA"/>
</dbReference>
<name>A0A0M3JH70_ANISI</name>
<gene>
    <name evidence="2" type="ORF">ASIM_LOCUS6759</name>
</gene>
<reference evidence="4" key="1">
    <citation type="submission" date="2017-02" db="UniProtKB">
        <authorList>
            <consortium name="WormBaseParasite"/>
        </authorList>
    </citation>
    <scope>IDENTIFICATION</scope>
</reference>